<evidence type="ECO:0000313" key="3">
    <source>
        <dbReference type="Proteomes" id="UP000199495"/>
    </source>
</evidence>
<accession>A0A1G7V1P9</accession>
<keyword evidence="1" id="KW-0472">Membrane</keyword>
<dbReference type="RefSeq" id="WP_176762572.1">
    <property type="nucleotide sequence ID" value="NZ_FNCS01000003.1"/>
</dbReference>
<organism evidence="2 3">
    <name type="scientific">Pelagibacterium luteolum</name>
    <dbReference type="NCBI Taxonomy" id="440168"/>
    <lineage>
        <taxon>Bacteria</taxon>
        <taxon>Pseudomonadati</taxon>
        <taxon>Pseudomonadota</taxon>
        <taxon>Alphaproteobacteria</taxon>
        <taxon>Hyphomicrobiales</taxon>
        <taxon>Devosiaceae</taxon>
        <taxon>Pelagibacterium</taxon>
    </lineage>
</organism>
<keyword evidence="1" id="KW-1133">Transmembrane helix</keyword>
<sequence>MADTEKPNWGNRIILLIFGVLAVVTIAGTIYSTTLEWEAGDMAETPVEAPAETAPQ</sequence>
<evidence type="ECO:0000313" key="2">
    <source>
        <dbReference type="EMBL" id="SDG53647.1"/>
    </source>
</evidence>
<dbReference type="Proteomes" id="UP000199495">
    <property type="component" value="Unassembled WGS sequence"/>
</dbReference>
<protein>
    <submittedName>
        <fullName evidence="2">Uncharacterized protein</fullName>
    </submittedName>
</protein>
<keyword evidence="1" id="KW-0812">Transmembrane</keyword>
<gene>
    <name evidence="2" type="ORF">SAMN04487974_103423</name>
</gene>
<name>A0A1G7V1P9_9HYPH</name>
<evidence type="ECO:0000256" key="1">
    <source>
        <dbReference type="SAM" id="Phobius"/>
    </source>
</evidence>
<keyword evidence="3" id="KW-1185">Reference proteome</keyword>
<dbReference type="AlphaFoldDB" id="A0A1G7V1P9"/>
<proteinExistence type="predicted"/>
<dbReference type="EMBL" id="FNCS01000003">
    <property type="protein sequence ID" value="SDG53647.1"/>
    <property type="molecule type" value="Genomic_DNA"/>
</dbReference>
<feature type="transmembrane region" description="Helical" evidence="1">
    <location>
        <begin position="12"/>
        <end position="32"/>
    </location>
</feature>
<reference evidence="2 3" key="1">
    <citation type="submission" date="2016-10" db="EMBL/GenBank/DDBJ databases">
        <authorList>
            <person name="de Groot N.N."/>
        </authorList>
    </citation>
    <scope>NUCLEOTIDE SEQUENCE [LARGE SCALE GENOMIC DNA]</scope>
    <source>
        <strain evidence="2 3">CGMCC 1.10267</strain>
    </source>
</reference>